<dbReference type="Proteomes" id="UP000682733">
    <property type="component" value="Unassembled WGS sequence"/>
</dbReference>
<dbReference type="SMART" id="SM00216">
    <property type="entry name" value="VWD"/>
    <property type="match status" value="1"/>
</dbReference>
<dbReference type="AlphaFoldDB" id="A0A8S2EDV6"/>
<organism evidence="4 6">
    <name type="scientific">Didymodactylos carnosus</name>
    <dbReference type="NCBI Taxonomy" id="1234261"/>
    <lineage>
        <taxon>Eukaryota</taxon>
        <taxon>Metazoa</taxon>
        <taxon>Spiralia</taxon>
        <taxon>Gnathifera</taxon>
        <taxon>Rotifera</taxon>
        <taxon>Eurotatoria</taxon>
        <taxon>Bdelloidea</taxon>
        <taxon>Philodinida</taxon>
        <taxon>Philodinidae</taxon>
        <taxon>Didymodactylos</taxon>
    </lineage>
</organism>
<dbReference type="SMART" id="SM00832">
    <property type="entry name" value="C8"/>
    <property type="match status" value="2"/>
</dbReference>
<dbReference type="Pfam" id="PF00094">
    <property type="entry name" value="VWD"/>
    <property type="match status" value="3"/>
</dbReference>
<evidence type="ECO:0000256" key="2">
    <source>
        <dbReference type="ARBA" id="ARBA00023180"/>
    </source>
</evidence>
<dbReference type="PANTHER" id="PTHR11339">
    <property type="entry name" value="EXTRACELLULAR MATRIX GLYCOPROTEIN RELATED"/>
    <property type="match status" value="1"/>
</dbReference>
<protein>
    <recommendedName>
        <fullName evidence="3">VWFD domain-containing protein</fullName>
    </recommendedName>
</protein>
<dbReference type="InterPro" id="IPR050780">
    <property type="entry name" value="Mucin_vWF_Thrombospondin_sf"/>
</dbReference>
<evidence type="ECO:0000259" key="3">
    <source>
        <dbReference type="PROSITE" id="PS51233"/>
    </source>
</evidence>
<dbReference type="InterPro" id="IPR014853">
    <property type="entry name" value="VWF/SSPO/ZAN-like_Cys-rich_dom"/>
</dbReference>
<accession>A0A8S2EDV6</accession>
<dbReference type="InterPro" id="IPR036084">
    <property type="entry name" value="Ser_inhib-like_sf"/>
</dbReference>
<dbReference type="SUPFAM" id="SSF57567">
    <property type="entry name" value="Serine protease inhibitors"/>
    <property type="match status" value="1"/>
</dbReference>
<evidence type="ECO:0000313" key="6">
    <source>
        <dbReference type="Proteomes" id="UP000677228"/>
    </source>
</evidence>
<feature type="domain" description="VWFD" evidence="3">
    <location>
        <begin position="672"/>
        <end position="741"/>
    </location>
</feature>
<dbReference type="EMBL" id="CAJNOK010010635">
    <property type="protein sequence ID" value="CAF1120745.1"/>
    <property type="molecule type" value="Genomic_DNA"/>
</dbReference>
<keyword evidence="2" id="KW-0325">Glycoprotein</keyword>
<dbReference type="CDD" id="cd19941">
    <property type="entry name" value="TIL"/>
    <property type="match status" value="1"/>
</dbReference>
<sequence>MDGMDLTVINKKLTIIIAGKTIEAVGNAIYISGKEVVEYKTDILPAGLSIKKGDNFINLHYSKGIRIKMNIESAIFISVEESLKNKMSGLCGEYNDNTTDVLPTLFNCVTPQLQSNISDGCFPLIDPGGAFYECSKSVNAQPFYEACMSDYCSTIKTSNDTNLNGVLCNAFEAMAQECLDESISVNWLSSTGCEKECTQHNRVQCKYGRWSCTNHSCPRTCSVIGNGHISTFDGKQYSLLSTCEHTLVEQSDNKQLTKHLRIAYMNLGNIDKNQLTIEINKTIVVIKSHTVIINGITRSTLPFQNDDLLIRQLTLISIQDLYGTVIVHFDGLRVYITLQPSFVNQVRGLCGTYNFITNDEFLTLNGLTETNIETFANAYKTFGDCSVPDQINPCLNSPANEYSARDICSKALKDAIFSSCLTAVDPTFFIESCIKDLCVDLSANYQDQIKCSMVAAYAHECALKSIIVDWMNVDNLASSCQNINYGKCPSTVPYSECVPSCMSSCSDISLQTISVWCRCPKDEYFDQQAKVCRVKHECPCYDQTTEKYILPSRSVQTPISNCSCTHGSLLCTNLFNDKCPPTQIYSTDISTCPKTCVNRRNYVNCNVTKLGCGCPSEYILSQDQITCIREEQCPCVFGLTNYMNGEVILQGCNNCTCQAGEWICQNTDSCDKTCTVFGDSHYITFDGLKYSYPGQCQYYLVKEQTNLFSIVIQDIPCGKSGYSCSKNIIVDYKGINKTPIA</sequence>
<evidence type="ECO:0000256" key="1">
    <source>
        <dbReference type="ARBA" id="ARBA00023157"/>
    </source>
</evidence>
<gene>
    <name evidence="4" type="ORF">OVA965_LOCUS20167</name>
    <name evidence="5" type="ORF">TMI583_LOCUS20474</name>
</gene>
<keyword evidence="1" id="KW-1015">Disulfide bond</keyword>
<evidence type="ECO:0000313" key="4">
    <source>
        <dbReference type="EMBL" id="CAF1120745.1"/>
    </source>
</evidence>
<dbReference type="EMBL" id="CAJOBA010017249">
    <property type="protein sequence ID" value="CAF3894794.1"/>
    <property type="molecule type" value="Genomic_DNA"/>
</dbReference>
<dbReference type="InterPro" id="IPR001846">
    <property type="entry name" value="VWF_type-D"/>
</dbReference>
<evidence type="ECO:0000313" key="5">
    <source>
        <dbReference type="EMBL" id="CAF3894794.1"/>
    </source>
</evidence>
<dbReference type="Proteomes" id="UP000677228">
    <property type="component" value="Unassembled WGS sequence"/>
</dbReference>
<name>A0A8S2EDV6_9BILA</name>
<comment type="caution">
    <text evidence="4">The sequence shown here is derived from an EMBL/GenBank/DDBJ whole genome shotgun (WGS) entry which is preliminary data.</text>
</comment>
<proteinExistence type="predicted"/>
<feature type="domain" description="VWFD" evidence="3">
    <location>
        <begin position="1"/>
        <end position="135"/>
    </location>
</feature>
<dbReference type="Pfam" id="PF08742">
    <property type="entry name" value="C8"/>
    <property type="match status" value="2"/>
</dbReference>
<dbReference type="PROSITE" id="PS51233">
    <property type="entry name" value="VWFD"/>
    <property type="match status" value="3"/>
</dbReference>
<feature type="domain" description="VWFD" evidence="3">
    <location>
        <begin position="219"/>
        <end position="386"/>
    </location>
</feature>
<dbReference type="Gene3D" id="2.10.25.10">
    <property type="entry name" value="Laminin"/>
    <property type="match status" value="1"/>
</dbReference>
<reference evidence="4" key="1">
    <citation type="submission" date="2021-02" db="EMBL/GenBank/DDBJ databases">
        <authorList>
            <person name="Nowell W R."/>
        </authorList>
    </citation>
    <scope>NUCLEOTIDE SEQUENCE</scope>
</reference>